<sequence>MYPSLMSFLFFCLFHSDVDQHLPAPQRKRAPRTFNLCKECNIKTSESLVHGLTKSLWFPRSQLSNSCSGFDKAILNQANTVVEPELVDKRKYSFQVSPEVFNTFTKEHPFSNKTWDTCSVVGNGGILTDSSCGERIDSAQFVMRCNLPPLGNGYEKHVGVKTDLVTANPSILREKYESLMKRRRPFVESLHIYGNSLLLFPFSRGTSAICMRAIYSVEDLGSPIRPVFIHPKYFRKLAAFWHVQGLGSAWMSTGLIITSIALEVCENVHLYGFWPFDNHPYGLYDLTNHYYDDRKAKSVHAMPKEFGLLMQLHRQGVLKLHLGDCQRL</sequence>
<evidence type="ECO:0000256" key="6">
    <source>
        <dbReference type="ARBA" id="ARBA00022968"/>
    </source>
</evidence>
<evidence type="ECO:0000256" key="10">
    <source>
        <dbReference type="ARBA" id="ARBA00023157"/>
    </source>
</evidence>
<evidence type="ECO:0000256" key="8">
    <source>
        <dbReference type="ARBA" id="ARBA00023034"/>
    </source>
</evidence>
<feature type="disulfide bond" evidence="12">
    <location>
        <begin position="118"/>
        <end position="265"/>
    </location>
</feature>
<dbReference type="STRING" id="56723.ENSLBEP00000024954"/>
<comment type="subcellular location">
    <subcellularLocation>
        <location evidence="1">Golgi apparatus membrane</location>
        <topology evidence="1">Single-pass type II membrane protein</topology>
    </subcellularLocation>
</comment>
<dbReference type="InterPro" id="IPR050943">
    <property type="entry name" value="Glycosyltr_29_Sialyltrsf"/>
</dbReference>
<dbReference type="Pfam" id="PF00777">
    <property type="entry name" value="Glyco_transf_29"/>
    <property type="match status" value="1"/>
</dbReference>
<accession>A0A3Q3FZY6</accession>
<dbReference type="AlphaFoldDB" id="A0A3Q3FZY6"/>
<evidence type="ECO:0000256" key="1">
    <source>
        <dbReference type="ARBA" id="ARBA00004323"/>
    </source>
</evidence>
<evidence type="ECO:0000256" key="9">
    <source>
        <dbReference type="ARBA" id="ARBA00023136"/>
    </source>
</evidence>
<evidence type="ECO:0000256" key="4">
    <source>
        <dbReference type="ARBA" id="ARBA00022679"/>
    </source>
</evidence>
<feature type="signal peptide" evidence="13">
    <location>
        <begin position="1"/>
        <end position="20"/>
    </location>
</feature>
<keyword evidence="13" id="KW-0732">Signal</keyword>
<dbReference type="InterPro" id="IPR038578">
    <property type="entry name" value="GT29-like_sf"/>
</dbReference>
<keyword evidence="3" id="KW-0328">Glycosyltransferase</keyword>
<keyword evidence="15" id="KW-1185">Reference proteome</keyword>
<dbReference type="GO" id="GO:0006491">
    <property type="term" value="P:N-glycan processing"/>
    <property type="evidence" value="ECO:0007669"/>
    <property type="project" value="TreeGrafter"/>
</dbReference>
<dbReference type="GO" id="GO:0003828">
    <property type="term" value="F:alpha-N-acetylneuraminate alpha-2,8-sialyltransferase activity"/>
    <property type="evidence" value="ECO:0007669"/>
    <property type="project" value="TreeGrafter"/>
</dbReference>
<keyword evidence="9" id="KW-0472">Membrane</keyword>
<dbReference type="GeneTree" id="ENSGT01030000234535"/>
<dbReference type="PIRSF" id="PIRSF005557">
    <property type="entry name" value="Sialyl_trans"/>
    <property type="match status" value="1"/>
</dbReference>
<dbReference type="GO" id="GO:0000139">
    <property type="term" value="C:Golgi membrane"/>
    <property type="evidence" value="ECO:0007669"/>
    <property type="project" value="UniProtKB-SubCell"/>
</dbReference>
<dbReference type="InParanoid" id="A0A3Q3FZY6"/>
<organism evidence="14 15">
    <name type="scientific">Labrus bergylta</name>
    <name type="common">ballan wrasse</name>
    <dbReference type="NCBI Taxonomy" id="56723"/>
    <lineage>
        <taxon>Eukaryota</taxon>
        <taxon>Metazoa</taxon>
        <taxon>Chordata</taxon>
        <taxon>Craniata</taxon>
        <taxon>Vertebrata</taxon>
        <taxon>Euteleostomi</taxon>
        <taxon>Actinopterygii</taxon>
        <taxon>Neopterygii</taxon>
        <taxon>Teleostei</taxon>
        <taxon>Neoteleostei</taxon>
        <taxon>Acanthomorphata</taxon>
        <taxon>Eupercaria</taxon>
        <taxon>Labriformes</taxon>
        <taxon>Labridae</taxon>
        <taxon>Labrus</taxon>
    </lineage>
</organism>
<evidence type="ECO:0000256" key="7">
    <source>
        <dbReference type="ARBA" id="ARBA00022989"/>
    </source>
</evidence>
<dbReference type="InterPro" id="IPR001675">
    <property type="entry name" value="Glyco_trans_29"/>
</dbReference>
<keyword evidence="5" id="KW-0812">Transmembrane</keyword>
<dbReference type="Ensembl" id="ENSLBET00000026220.1">
    <property type="protein sequence ID" value="ENSLBEP00000024954.1"/>
    <property type="gene ID" value="ENSLBEG00000019052.1"/>
</dbReference>
<dbReference type="PANTHER" id="PTHR11987:SF50">
    <property type="entry name" value="ALPHA-2,8-SIALYLTRANSFERASE 8F"/>
    <property type="match status" value="1"/>
</dbReference>
<reference evidence="14" key="2">
    <citation type="submission" date="2025-09" db="UniProtKB">
        <authorList>
            <consortium name="Ensembl"/>
        </authorList>
    </citation>
    <scope>IDENTIFICATION</scope>
</reference>
<evidence type="ECO:0000256" key="3">
    <source>
        <dbReference type="ARBA" id="ARBA00022676"/>
    </source>
</evidence>
<dbReference type="GO" id="GO:0009311">
    <property type="term" value="P:oligosaccharide metabolic process"/>
    <property type="evidence" value="ECO:0007669"/>
    <property type="project" value="TreeGrafter"/>
</dbReference>
<reference evidence="14" key="1">
    <citation type="submission" date="2025-08" db="UniProtKB">
        <authorList>
            <consortium name="Ensembl"/>
        </authorList>
    </citation>
    <scope>IDENTIFICATION</scope>
</reference>
<evidence type="ECO:0000256" key="13">
    <source>
        <dbReference type="SAM" id="SignalP"/>
    </source>
</evidence>
<dbReference type="InterPro" id="IPR012163">
    <property type="entry name" value="Sialyl_trans"/>
</dbReference>
<dbReference type="Gene3D" id="3.90.1480.20">
    <property type="entry name" value="Glycosyl transferase family 29"/>
    <property type="match status" value="1"/>
</dbReference>
<keyword evidence="11" id="KW-0325">Glycoprotein</keyword>
<keyword evidence="10" id="KW-1015">Disulfide bond</keyword>
<evidence type="ECO:0000256" key="11">
    <source>
        <dbReference type="ARBA" id="ARBA00023180"/>
    </source>
</evidence>
<keyword evidence="6" id="KW-0735">Signal-anchor</keyword>
<dbReference type="PANTHER" id="PTHR11987">
    <property type="entry name" value="ALPHA-2,8-SIALYLTRANSFERASE"/>
    <property type="match status" value="1"/>
</dbReference>
<keyword evidence="8" id="KW-0333">Golgi apparatus</keyword>
<feature type="chain" id="PRO_5018588969" evidence="13">
    <location>
        <begin position="21"/>
        <end position="328"/>
    </location>
</feature>
<evidence type="ECO:0000256" key="12">
    <source>
        <dbReference type="PIRSR" id="PIRSR005557-2"/>
    </source>
</evidence>
<proteinExistence type="inferred from homology"/>
<evidence type="ECO:0000313" key="15">
    <source>
        <dbReference type="Proteomes" id="UP000261660"/>
    </source>
</evidence>
<keyword evidence="7" id="KW-1133">Transmembrane helix</keyword>
<protein>
    <submittedName>
        <fullName evidence="14">Alpha-2,8-sialyltransferase 8F-like</fullName>
    </submittedName>
</protein>
<evidence type="ECO:0000313" key="14">
    <source>
        <dbReference type="Ensembl" id="ENSLBEP00000024954.1"/>
    </source>
</evidence>
<evidence type="ECO:0000256" key="2">
    <source>
        <dbReference type="ARBA" id="ARBA00006003"/>
    </source>
</evidence>
<name>A0A3Q3FZY6_9LABR</name>
<dbReference type="Proteomes" id="UP000261660">
    <property type="component" value="Unplaced"/>
</dbReference>
<evidence type="ECO:0000256" key="5">
    <source>
        <dbReference type="ARBA" id="ARBA00022692"/>
    </source>
</evidence>
<comment type="similarity">
    <text evidence="2">Belongs to the glycosyltransferase 29 family.</text>
</comment>
<keyword evidence="4" id="KW-0808">Transferase</keyword>